<protein>
    <submittedName>
        <fullName evidence="3">Related to XAP-5 protein</fullName>
    </submittedName>
</protein>
<dbReference type="OrthoDB" id="1562195at2759"/>
<dbReference type="InterPro" id="IPR007005">
    <property type="entry name" value="XAP5"/>
</dbReference>
<dbReference type="PANTHER" id="PTHR12722">
    <property type="entry name" value="XAP-5 PROTEIN-RELATED"/>
    <property type="match status" value="1"/>
</dbReference>
<proteinExistence type="predicted"/>
<dbReference type="GO" id="GO:0005634">
    <property type="term" value="C:nucleus"/>
    <property type="evidence" value="ECO:0007669"/>
    <property type="project" value="InterPro"/>
</dbReference>
<dbReference type="EMBL" id="FJOG01000023">
    <property type="protein sequence ID" value="CZR63406.1"/>
    <property type="molecule type" value="Genomic_DNA"/>
</dbReference>
<feature type="region of interest" description="Disordered" evidence="1">
    <location>
        <begin position="1"/>
        <end position="117"/>
    </location>
</feature>
<evidence type="ECO:0000313" key="3">
    <source>
        <dbReference type="EMBL" id="CZR63406.1"/>
    </source>
</evidence>
<evidence type="ECO:0000256" key="1">
    <source>
        <dbReference type="SAM" id="MobiDB-lite"/>
    </source>
</evidence>
<dbReference type="STRING" id="576137.A0A1L7XEL0"/>
<feature type="compositionally biased region" description="Low complexity" evidence="1">
    <location>
        <begin position="259"/>
        <end position="273"/>
    </location>
</feature>
<gene>
    <name evidence="3" type="ORF">PAC_13303</name>
</gene>
<dbReference type="PANTHER" id="PTHR12722:SF0">
    <property type="entry name" value="PROTEIN FAM50A"/>
    <property type="match status" value="1"/>
</dbReference>
<dbReference type="Proteomes" id="UP000184330">
    <property type="component" value="Unassembled WGS sequence"/>
</dbReference>
<accession>A0A1L7XEL0</accession>
<dbReference type="Pfam" id="PF04921">
    <property type="entry name" value="XAP5"/>
    <property type="match status" value="1"/>
</dbReference>
<dbReference type="GO" id="GO:0006325">
    <property type="term" value="P:chromatin organization"/>
    <property type="evidence" value="ECO:0007669"/>
    <property type="project" value="TreeGrafter"/>
</dbReference>
<organism evidence="3 4">
    <name type="scientific">Phialocephala subalpina</name>
    <dbReference type="NCBI Taxonomy" id="576137"/>
    <lineage>
        <taxon>Eukaryota</taxon>
        <taxon>Fungi</taxon>
        <taxon>Dikarya</taxon>
        <taxon>Ascomycota</taxon>
        <taxon>Pezizomycotina</taxon>
        <taxon>Leotiomycetes</taxon>
        <taxon>Helotiales</taxon>
        <taxon>Mollisiaceae</taxon>
        <taxon>Phialocephala</taxon>
        <taxon>Phialocephala fortinii species complex</taxon>
    </lineage>
</organism>
<feature type="compositionally biased region" description="Basic and acidic residues" evidence="1">
    <location>
        <begin position="45"/>
        <end position="57"/>
    </location>
</feature>
<evidence type="ECO:0000259" key="2">
    <source>
        <dbReference type="Pfam" id="PF04921"/>
    </source>
</evidence>
<dbReference type="AlphaFoldDB" id="A0A1L7XEL0"/>
<keyword evidence="4" id="KW-1185">Reference proteome</keyword>
<feature type="compositionally biased region" description="Polar residues" evidence="1">
    <location>
        <begin position="1"/>
        <end position="20"/>
    </location>
</feature>
<feature type="compositionally biased region" description="Basic and acidic residues" evidence="1">
    <location>
        <begin position="290"/>
        <end position="301"/>
    </location>
</feature>
<evidence type="ECO:0000313" key="4">
    <source>
        <dbReference type="Proteomes" id="UP000184330"/>
    </source>
</evidence>
<feature type="compositionally biased region" description="Low complexity" evidence="1">
    <location>
        <begin position="94"/>
        <end position="112"/>
    </location>
</feature>
<name>A0A1L7XEL0_9HELO</name>
<sequence length="356" mass="39515">MASNPVSGASTPNPRFTSQRKTAEDLLSTQTVGLVNLSDFRKRRAEVIEQKERDAHESFLGPNTSSKATPKDGTPDGVANKLSFGNEDEEDDGSTTGFSTPKSSSPSRSGTPVEGAKKKIGINANVSVAPKALTKGALLREAQTRETLRKEFIAIQEQVKAAEIAIPFVFYDGTNIPGGVVRVKKGDYIWVFLDRSRKVGAELGVGEKANSRREWARVGVDDLMLVRGNLIIPHHYDFYYFIINNTLGPNNRVLFDYSSEPPASSSDTSTPEPINLDNYNPLSVPSKNKLTKEPVPERTDLEGMNDDPTITKVVDRRWYERNKHIFPASVWQDFDPDKDYQKEVKRDAGGNPFFFS</sequence>
<dbReference type="InterPro" id="IPR048337">
    <property type="entry name" value="FAM50A/XAP5_C"/>
</dbReference>
<reference evidence="3 4" key="1">
    <citation type="submission" date="2016-03" db="EMBL/GenBank/DDBJ databases">
        <authorList>
            <person name="Ploux O."/>
        </authorList>
    </citation>
    <scope>NUCLEOTIDE SEQUENCE [LARGE SCALE GENOMIC DNA]</scope>
    <source>
        <strain evidence="3 4">UAMH 11012</strain>
    </source>
</reference>
<feature type="compositionally biased region" description="Polar residues" evidence="1">
    <location>
        <begin position="277"/>
        <end position="288"/>
    </location>
</feature>
<feature type="region of interest" description="Disordered" evidence="1">
    <location>
        <begin position="259"/>
        <end position="307"/>
    </location>
</feature>
<feature type="domain" description="FAM50A/XAP5 C-terminal" evidence="2">
    <location>
        <begin position="163"/>
        <end position="344"/>
    </location>
</feature>